<sequence length="283" mass="30920">MTESFADAATLHDLARAHLPADAAERWIAGLRPAARLRAASGSDPVVGRLGGLPRLPDDVEWPVWDGHGPLAFVASLDCAALPSDALDIELPADGTLNFFYFDGQIDDGDALVNPGEPETLAGARIIYVPAGTPTAERAMPEDLLEGLVEELEDVEAYREVPLTAVIEATVSDSYDDTAFPEEFRNALWDLAGNACHRVGGHATAVQNPVDHEIAHAVLGGKVAWGEPAMDEEARRWTLLAQFDSDHRAQMMWGDTGCLYWLIRPEDLAERRFDRAMFTWQCC</sequence>
<protein>
    <submittedName>
        <fullName evidence="1">DUF1963 domain-containing protein</fullName>
    </submittedName>
</protein>
<dbReference type="Proteomes" id="UP000664781">
    <property type="component" value="Unassembled WGS sequence"/>
</dbReference>
<comment type="caution">
    <text evidence="1">The sequence shown here is derived from an EMBL/GenBank/DDBJ whole genome shotgun (WGS) entry which is preliminary data.</text>
</comment>
<evidence type="ECO:0000313" key="1">
    <source>
        <dbReference type="EMBL" id="MBO0652978.1"/>
    </source>
</evidence>
<reference evidence="1" key="1">
    <citation type="submission" date="2021-03" db="EMBL/GenBank/DDBJ databases">
        <title>Streptomyces strains.</title>
        <authorList>
            <person name="Lund M.B."/>
            <person name="Toerring T."/>
        </authorList>
    </citation>
    <scope>NUCLEOTIDE SEQUENCE</scope>
    <source>
        <strain evidence="1">JCM 4242</strain>
    </source>
</reference>
<gene>
    <name evidence="1" type="ORF">J1792_09290</name>
</gene>
<dbReference type="RefSeq" id="WP_086572123.1">
    <property type="nucleotide sequence ID" value="NZ_JAFMOF010000001.1"/>
</dbReference>
<keyword evidence="2" id="KW-1185">Reference proteome</keyword>
<dbReference type="SUPFAM" id="SSF103032">
    <property type="entry name" value="Hypothetical protein YwqG"/>
    <property type="match status" value="1"/>
</dbReference>
<dbReference type="PANTHER" id="PTHR36436">
    <property type="entry name" value="SLL5081 PROTEIN"/>
    <property type="match status" value="1"/>
</dbReference>
<dbReference type="Gene3D" id="2.30.320.10">
    <property type="entry name" value="YwqG-like"/>
    <property type="match status" value="1"/>
</dbReference>
<dbReference type="Pfam" id="PF09234">
    <property type="entry name" value="DUF1963"/>
    <property type="match status" value="1"/>
</dbReference>
<dbReference type="PANTHER" id="PTHR36436:SF6">
    <property type="entry name" value="SLL5081 PROTEIN"/>
    <property type="match status" value="1"/>
</dbReference>
<dbReference type="AlphaFoldDB" id="A0A939JN20"/>
<dbReference type="EMBL" id="JAFMOF010000001">
    <property type="protein sequence ID" value="MBO0652978.1"/>
    <property type="molecule type" value="Genomic_DNA"/>
</dbReference>
<dbReference type="InterPro" id="IPR015315">
    <property type="entry name" value="DUF1963"/>
</dbReference>
<name>A0A939JN20_9ACTN</name>
<evidence type="ECO:0000313" key="2">
    <source>
        <dbReference type="Proteomes" id="UP000664781"/>
    </source>
</evidence>
<organism evidence="1 2">
    <name type="scientific">Streptomyces triculaminicus</name>
    <dbReference type="NCBI Taxonomy" id="2816232"/>
    <lineage>
        <taxon>Bacteria</taxon>
        <taxon>Bacillati</taxon>
        <taxon>Actinomycetota</taxon>
        <taxon>Actinomycetes</taxon>
        <taxon>Kitasatosporales</taxon>
        <taxon>Streptomycetaceae</taxon>
        <taxon>Streptomyces</taxon>
    </lineage>
</organism>
<accession>A0A939JN20</accession>
<dbReference type="InterPro" id="IPR035948">
    <property type="entry name" value="YwqG-like_sf"/>
</dbReference>
<proteinExistence type="predicted"/>